<dbReference type="Gene3D" id="3.40.50.300">
    <property type="entry name" value="P-loop containing nucleotide triphosphate hydrolases"/>
    <property type="match status" value="1"/>
</dbReference>
<reference evidence="2" key="1">
    <citation type="journal article" date="2021" name="G3 (Bethesda)">
        <title>Genome and transcriptome analysis of the beet armyworm Spodoptera exigua reveals targets for pest control. .</title>
        <authorList>
            <person name="Simon S."/>
            <person name="Breeschoten T."/>
            <person name="Jansen H.J."/>
            <person name="Dirks R.P."/>
            <person name="Schranz M.E."/>
            <person name="Ros V.I.D."/>
        </authorList>
    </citation>
    <scope>NUCLEOTIDE SEQUENCE</scope>
    <source>
        <strain evidence="2">TB_SE_WUR_2020</strain>
    </source>
</reference>
<accession>A0A922M223</accession>
<evidence type="ECO:0000313" key="3">
    <source>
        <dbReference type="Proteomes" id="UP000814243"/>
    </source>
</evidence>
<feature type="region of interest" description="Disordered" evidence="1">
    <location>
        <begin position="180"/>
        <end position="209"/>
    </location>
</feature>
<feature type="compositionally biased region" description="Basic and acidic residues" evidence="1">
    <location>
        <begin position="180"/>
        <end position="193"/>
    </location>
</feature>
<name>A0A922M223_SPOEX</name>
<evidence type="ECO:0000256" key="1">
    <source>
        <dbReference type="SAM" id="MobiDB-lite"/>
    </source>
</evidence>
<evidence type="ECO:0000313" key="2">
    <source>
        <dbReference type="EMBL" id="KAH9628508.1"/>
    </source>
</evidence>
<comment type="caution">
    <text evidence="2">The sequence shown here is derived from an EMBL/GenBank/DDBJ whole genome shotgun (WGS) entry which is preliminary data.</text>
</comment>
<dbReference type="SUPFAM" id="SSF52540">
    <property type="entry name" value="P-loop containing nucleoside triphosphate hydrolases"/>
    <property type="match status" value="1"/>
</dbReference>
<sequence length="209" mass="24204">MMLNAISMDNVCLHGFMRQKERVAALTQFRSNLKCTLVATNVAARDDEAVKIFTTVSVTRREQEAQLDNEEFEQRKRNYRVKRWIQAGVDPDMMEEGLEEMRRKRIKAAKKAKLAKIKEVQAQIQAEKPSKEENRLQNDAEDIDTSIKEGLKKVNKKLMKKDDRFKDVIGKITKIKRKADNVKAKKELEESSAKKKKKIKGNKAELNNK</sequence>
<gene>
    <name evidence="2" type="ORF">HF086_017334</name>
</gene>
<dbReference type="Proteomes" id="UP000814243">
    <property type="component" value="Unassembled WGS sequence"/>
</dbReference>
<organism evidence="2 3">
    <name type="scientific">Spodoptera exigua</name>
    <name type="common">Beet armyworm</name>
    <name type="synonym">Noctua fulgens</name>
    <dbReference type="NCBI Taxonomy" id="7107"/>
    <lineage>
        <taxon>Eukaryota</taxon>
        <taxon>Metazoa</taxon>
        <taxon>Ecdysozoa</taxon>
        <taxon>Arthropoda</taxon>
        <taxon>Hexapoda</taxon>
        <taxon>Insecta</taxon>
        <taxon>Pterygota</taxon>
        <taxon>Neoptera</taxon>
        <taxon>Endopterygota</taxon>
        <taxon>Lepidoptera</taxon>
        <taxon>Glossata</taxon>
        <taxon>Ditrysia</taxon>
        <taxon>Noctuoidea</taxon>
        <taxon>Noctuidae</taxon>
        <taxon>Amphipyrinae</taxon>
        <taxon>Spodoptera</taxon>
    </lineage>
</organism>
<dbReference type="AlphaFoldDB" id="A0A922M223"/>
<protein>
    <submittedName>
        <fullName evidence="2">Uncharacterized protein</fullName>
    </submittedName>
</protein>
<dbReference type="EMBL" id="JACEFF010000911">
    <property type="protein sequence ID" value="KAH9628508.1"/>
    <property type="molecule type" value="Genomic_DNA"/>
</dbReference>
<dbReference type="InterPro" id="IPR027417">
    <property type="entry name" value="P-loop_NTPase"/>
</dbReference>
<proteinExistence type="predicted"/>